<proteinExistence type="inferred from homology"/>
<dbReference type="InterPro" id="IPR050960">
    <property type="entry name" value="AB_hydrolase_4_sf"/>
</dbReference>
<dbReference type="RefSeq" id="WP_183631271.1">
    <property type="nucleotide sequence ID" value="NZ_BAABLE010000011.1"/>
</dbReference>
<dbReference type="NCBIfam" id="NF008218">
    <property type="entry name" value="PRK10985.1"/>
    <property type="match status" value="1"/>
</dbReference>
<evidence type="ECO:0000259" key="3">
    <source>
        <dbReference type="Pfam" id="PF00561"/>
    </source>
</evidence>
<dbReference type="InterPro" id="IPR012020">
    <property type="entry name" value="ABHD4"/>
</dbReference>
<feature type="active site" description="Charge relay system" evidence="2">
    <location>
        <position position="298"/>
    </location>
</feature>
<feature type="active site" description="Charge relay system" evidence="2">
    <location>
        <position position="143"/>
    </location>
</feature>
<evidence type="ECO:0000256" key="1">
    <source>
        <dbReference type="ARBA" id="ARBA00010884"/>
    </source>
</evidence>
<dbReference type="GO" id="GO:0047372">
    <property type="term" value="F:monoacylglycerol lipase activity"/>
    <property type="evidence" value="ECO:0007669"/>
    <property type="project" value="TreeGrafter"/>
</dbReference>
<dbReference type="Proteomes" id="UP000561045">
    <property type="component" value="Unassembled WGS sequence"/>
</dbReference>
<protein>
    <recommendedName>
        <fullName evidence="3">AB hydrolase-1 domain-containing protein</fullName>
    </recommendedName>
</protein>
<evidence type="ECO:0000313" key="5">
    <source>
        <dbReference type="Proteomes" id="UP000561045"/>
    </source>
</evidence>
<keyword evidence="5" id="KW-1185">Reference proteome</keyword>
<feature type="domain" description="AB hydrolase-1" evidence="3">
    <location>
        <begin position="63"/>
        <end position="304"/>
    </location>
</feature>
<reference evidence="4 5" key="1">
    <citation type="submission" date="2020-08" db="EMBL/GenBank/DDBJ databases">
        <title>Genomic Encyclopedia of Type Strains, Phase IV (KMG-IV): sequencing the most valuable type-strain genomes for metagenomic binning, comparative biology and taxonomic classification.</title>
        <authorList>
            <person name="Goeker M."/>
        </authorList>
    </citation>
    <scope>NUCLEOTIDE SEQUENCE [LARGE SCALE GENOMIC DNA]</scope>
    <source>
        <strain evidence="4 5">DSM 106739</strain>
    </source>
</reference>
<dbReference type="InterPro" id="IPR029058">
    <property type="entry name" value="AB_hydrolase_fold"/>
</dbReference>
<sequence>MTLHSPLLPPPYLPPAWLIGSHAQTIWPLAIKPPLPPLSRERWEAPDGDFIDVDLLARRPGKPLVVLFHGLEGSSRSHYSRALLATLHRRGWNGAVAHFRGCSGEPNRLPRAYHSGDADEIDWILRRFAERFDDVPRYVSGVSLGGNALLVWAAREGEGAGAVVERVASVCAPLDLTACGHHLARGFNRIYTRNFLSTLKARCVEKLEHFPGAFDVTKLRSARNLYEFDNVITAPLHGFAGTEDYWTRCSSKPLLPQIRVPALVLHARNDPFIPRSVYPQPDALSPSVQLEIHDQGGHVGFVEGAFPGNLEWLPRRLLHFFEHGN</sequence>
<evidence type="ECO:0000256" key="2">
    <source>
        <dbReference type="PIRSR" id="PIRSR005211-1"/>
    </source>
</evidence>
<dbReference type="GO" id="GO:0034338">
    <property type="term" value="F:short-chain carboxylesterase activity"/>
    <property type="evidence" value="ECO:0007669"/>
    <property type="project" value="TreeGrafter"/>
</dbReference>
<dbReference type="PANTHER" id="PTHR10794:SF94">
    <property type="entry name" value="ESTERASE YHET-RELATED"/>
    <property type="match status" value="1"/>
</dbReference>
<dbReference type="SUPFAM" id="SSF53474">
    <property type="entry name" value="alpha/beta-Hydrolases"/>
    <property type="match status" value="1"/>
</dbReference>
<comment type="similarity">
    <text evidence="1">Belongs to the AB hydrolase superfamily. AB hydrolase 4 family.</text>
</comment>
<accession>A0A840BEB6</accession>
<name>A0A840BEB6_9RHOO</name>
<organism evidence="4 5">
    <name type="scientific">Niveibacterium umoris</name>
    <dbReference type="NCBI Taxonomy" id="1193620"/>
    <lineage>
        <taxon>Bacteria</taxon>
        <taxon>Pseudomonadati</taxon>
        <taxon>Pseudomonadota</taxon>
        <taxon>Betaproteobacteria</taxon>
        <taxon>Rhodocyclales</taxon>
        <taxon>Rhodocyclaceae</taxon>
        <taxon>Niveibacterium</taxon>
    </lineage>
</organism>
<dbReference type="EMBL" id="JACIET010000001">
    <property type="protein sequence ID" value="MBB4011043.1"/>
    <property type="molecule type" value="Genomic_DNA"/>
</dbReference>
<dbReference type="PIRSF" id="PIRSF005211">
    <property type="entry name" value="Ab_hydro_YheT"/>
    <property type="match status" value="1"/>
</dbReference>
<dbReference type="InterPro" id="IPR000073">
    <property type="entry name" value="AB_hydrolase_1"/>
</dbReference>
<dbReference type="Pfam" id="PF00561">
    <property type="entry name" value="Abhydrolase_1"/>
    <property type="match status" value="1"/>
</dbReference>
<dbReference type="AlphaFoldDB" id="A0A840BEB6"/>
<feature type="active site" description="Charge relay system" evidence="2">
    <location>
        <position position="270"/>
    </location>
</feature>
<comment type="caution">
    <text evidence="4">The sequence shown here is derived from an EMBL/GenBank/DDBJ whole genome shotgun (WGS) entry which is preliminary data.</text>
</comment>
<evidence type="ECO:0000313" key="4">
    <source>
        <dbReference type="EMBL" id="MBB4011043.1"/>
    </source>
</evidence>
<gene>
    <name evidence="4" type="ORF">GGR36_000351</name>
</gene>
<dbReference type="Gene3D" id="3.40.50.1820">
    <property type="entry name" value="alpha/beta hydrolase"/>
    <property type="match status" value="1"/>
</dbReference>
<dbReference type="PANTHER" id="PTHR10794">
    <property type="entry name" value="ABHYDROLASE DOMAIN-CONTAINING PROTEIN"/>
    <property type="match status" value="1"/>
</dbReference>